<dbReference type="InterPro" id="IPR049804">
    <property type="entry name" value="Choice_anch_L"/>
</dbReference>
<dbReference type="EMBL" id="JAQNDN010000002">
    <property type="protein sequence ID" value="MDC0667422.1"/>
    <property type="molecule type" value="Genomic_DNA"/>
</dbReference>
<name>A0ABT5B015_9BACT</name>
<feature type="region of interest" description="Disordered" evidence="1">
    <location>
        <begin position="37"/>
        <end position="82"/>
    </location>
</feature>
<gene>
    <name evidence="3" type="ORF">POL58_06725</name>
</gene>
<keyword evidence="2" id="KW-0732">Signal</keyword>
<keyword evidence="4" id="KW-1185">Reference proteome</keyword>
<dbReference type="PROSITE" id="PS51257">
    <property type="entry name" value="PROKAR_LIPOPROTEIN"/>
    <property type="match status" value="1"/>
</dbReference>
<evidence type="ECO:0000256" key="2">
    <source>
        <dbReference type="SAM" id="SignalP"/>
    </source>
</evidence>
<proteinExistence type="predicted"/>
<feature type="signal peptide" evidence="2">
    <location>
        <begin position="1"/>
        <end position="31"/>
    </location>
</feature>
<dbReference type="RefSeq" id="WP_271995479.1">
    <property type="nucleotide sequence ID" value="NZ_JAQNDN010000002.1"/>
</dbReference>
<protein>
    <submittedName>
        <fullName evidence="3">Choice-of-anchor L domain-containing protein</fullName>
    </submittedName>
</protein>
<reference evidence="3 4" key="1">
    <citation type="submission" date="2022-11" db="EMBL/GenBank/DDBJ databases">
        <title>Minimal conservation of predation-associated metabolite biosynthetic gene clusters underscores biosynthetic potential of Myxococcota including descriptions for ten novel species: Archangium lansinium sp. nov., Myxococcus landrumus sp. nov., Nannocystis bai.</title>
        <authorList>
            <person name="Ahearne A."/>
            <person name="Stevens C."/>
            <person name="Dowd S."/>
        </authorList>
    </citation>
    <scope>NUCLEOTIDE SEQUENCE [LARGE SCALE GENOMIC DNA]</scope>
    <source>
        <strain evidence="3 4">NCELM</strain>
    </source>
</reference>
<feature type="compositionally biased region" description="Low complexity" evidence="1">
    <location>
        <begin position="38"/>
        <end position="82"/>
    </location>
</feature>
<evidence type="ECO:0000256" key="1">
    <source>
        <dbReference type="SAM" id="MobiDB-lite"/>
    </source>
</evidence>
<dbReference type="NCBIfam" id="NF038133">
    <property type="entry name" value="choice_anch_L"/>
    <property type="match status" value="1"/>
</dbReference>
<dbReference type="Proteomes" id="UP001217838">
    <property type="component" value="Unassembled WGS sequence"/>
</dbReference>
<evidence type="ECO:0000313" key="4">
    <source>
        <dbReference type="Proteomes" id="UP001217838"/>
    </source>
</evidence>
<organism evidence="3 4">
    <name type="scientific">Nannocystis radixulma</name>
    <dbReference type="NCBI Taxonomy" id="2995305"/>
    <lineage>
        <taxon>Bacteria</taxon>
        <taxon>Pseudomonadati</taxon>
        <taxon>Myxococcota</taxon>
        <taxon>Polyangia</taxon>
        <taxon>Nannocystales</taxon>
        <taxon>Nannocystaceae</taxon>
        <taxon>Nannocystis</taxon>
    </lineage>
</organism>
<feature type="chain" id="PRO_5046507807" evidence="2">
    <location>
        <begin position="32"/>
        <end position="565"/>
    </location>
</feature>
<comment type="caution">
    <text evidence="3">The sequence shown here is derived from an EMBL/GenBank/DDBJ whole genome shotgun (WGS) entry which is preliminary data.</text>
</comment>
<sequence length="565" mass="57998">MSRSSRITGPVPAAITTLPLWALLACGGGPAATSNGFASATETSTSTTSPSATETTTTSEATTAPTTGPEPTTAGTTSTSTTEALMTGSTTMSGTPCSSDKDCKDSPDGPVCDVDAGVCSQPCEPGEEQPCYGGPDGTEGVGACAAGVKTCLDTGLGFGACEGAVWPVAEVCGNSVDDDCDGDNDEDSDEDGDGWGVCSGDCCDVASGACSDPELVNPGAYEFVGNTVDDDCDGNTDEEAPSCDAALLSDSADPLDYARALDLCQMTVENPPDPKDRTWGVIGGKFSLADGTGLPAPASRSIRAGFGDIIGPQKHSRLMVLSSGHAADINDTKPSHVKFEGGANLNTSSPPPQDWWTAIGGKLPNPPGCNVPQVPSANDPIMLKLRIRVPTNAKSFAAKMYFFSAEYPEYVCSQYNDFFVALVDSAAAGNPDDKNVAIYDDGNTQWPIGVNLVKVADGLFTQCQGGEVGCEANGVPPSDYNGCDGTNELKGTGFDSMDNAVCEQGQTMIGGGTGWLTLRGNVSPGEVMEIRLAIWDTGGHIFDSVVLLDAWEWSLEPAAPGVTPG</sequence>
<evidence type="ECO:0000313" key="3">
    <source>
        <dbReference type="EMBL" id="MDC0667422.1"/>
    </source>
</evidence>
<accession>A0ABT5B015</accession>